<evidence type="ECO:0000256" key="1">
    <source>
        <dbReference type="ARBA" id="ARBA00022723"/>
    </source>
</evidence>
<dbReference type="GO" id="GO:0005829">
    <property type="term" value="C:cytosol"/>
    <property type="evidence" value="ECO:0007669"/>
    <property type="project" value="TreeGrafter"/>
</dbReference>
<dbReference type="Proteomes" id="UP000552709">
    <property type="component" value="Unassembled WGS sequence"/>
</dbReference>
<sequence>MIDTHCHLDYLDDPASARGELGLSAMVCIGASPEHARNAVVLAEQFPDVYATVGLHPTDTTEDTPEARRELEQLARHPRVVGLGESGLDDYWDDTQRAAQRRAFEWQLELAQRLGKPLVIHTRDQQGQDSAHRGVMDVLGQWPDVPVILHCFSGHPDLLRFGLERGEHTFFGFAGNTTYKNAHEIHEAARTLPLERMLLETDAPFLAPVPKRGKPNRPGYVRHTLDFIASLREMPADVLERMTDANARRAYRLGTRAEASEAAV</sequence>
<feature type="binding site" evidence="3">
    <location>
        <position position="85"/>
    </location>
    <ligand>
        <name>a divalent metal cation</name>
        <dbReference type="ChEBI" id="CHEBI:60240"/>
        <label>1</label>
    </ligand>
</feature>
<reference evidence="4 5" key="1">
    <citation type="submission" date="2020-08" db="EMBL/GenBank/DDBJ databases">
        <title>Genomic Encyclopedia of Type Strains, Phase IV (KMG-IV): sequencing the most valuable type-strain genomes for metagenomic binning, comparative biology and taxonomic classification.</title>
        <authorList>
            <person name="Goeker M."/>
        </authorList>
    </citation>
    <scope>NUCLEOTIDE SEQUENCE [LARGE SCALE GENOMIC DNA]</scope>
    <source>
        <strain evidence="4 5">DSM 27939</strain>
    </source>
</reference>
<gene>
    <name evidence="4" type="ORF">HNQ08_000131</name>
</gene>
<dbReference type="EC" id="3.1.21.-" evidence="4"/>
<organism evidence="4 5">
    <name type="scientific">Deinococcus humi</name>
    <dbReference type="NCBI Taxonomy" id="662880"/>
    <lineage>
        <taxon>Bacteria</taxon>
        <taxon>Thermotogati</taxon>
        <taxon>Deinococcota</taxon>
        <taxon>Deinococci</taxon>
        <taxon>Deinococcales</taxon>
        <taxon>Deinococcaceae</taxon>
        <taxon>Deinococcus</taxon>
    </lineage>
</organism>
<feature type="binding site" evidence="3">
    <location>
        <position position="5"/>
    </location>
    <ligand>
        <name>a divalent metal cation</name>
        <dbReference type="ChEBI" id="CHEBI:60240"/>
        <label>1</label>
    </ligand>
</feature>
<dbReference type="GO" id="GO:0004536">
    <property type="term" value="F:DNA nuclease activity"/>
    <property type="evidence" value="ECO:0007669"/>
    <property type="project" value="InterPro"/>
</dbReference>
<dbReference type="GO" id="GO:0046872">
    <property type="term" value="F:metal ion binding"/>
    <property type="evidence" value="ECO:0007669"/>
    <property type="project" value="UniProtKB-KW"/>
</dbReference>
<dbReference type="RefSeq" id="WP_184127065.1">
    <property type="nucleotide sequence ID" value="NZ_JACHFL010000001.1"/>
</dbReference>
<dbReference type="PROSITE" id="PS01137">
    <property type="entry name" value="TATD_1"/>
    <property type="match status" value="1"/>
</dbReference>
<dbReference type="PANTHER" id="PTHR46124">
    <property type="entry name" value="D-AMINOACYL-TRNA DEACYLASE"/>
    <property type="match status" value="1"/>
</dbReference>
<protein>
    <submittedName>
        <fullName evidence="4">TatD DNase family protein</fullName>
        <ecNumber evidence="4">3.1.21.-</ecNumber>
    </submittedName>
</protein>
<dbReference type="EMBL" id="JACHFL010000001">
    <property type="protein sequence ID" value="MBB5361060.1"/>
    <property type="molecule type" value="Genomic_DNA"/>
</dbReference>
<dbReference type="PIRSF" id="PIRSF005902">
    <property type="entry name" value="DNase_TatD"/>
    <property type="match status" value="1"/>
</dbReference>
<keyword evidence="2 4" id="KW-0378">Hydrolase</keyword>
<dbReference type="CDD" id="cd01310">
    <property type="entry name" value="TatD_DNAse"/>
    <property type="match status" value="1"/>
</dbReference>
<proteinExistence type="predicted"/>
<dbReference type="InterPro" id="IPR015991">
    <property type="entry name" value="TatD/YcfH-like"/>
</dbReference>
<accession>A0A7W8JQF0</accession>
<keyword evidence="5" id="KW-1185">Reference proteome</keyword>
<dbReference type="AlphaFoldDB" id="A0A7W8JQF0"/>
<dbReference type="Gene3D" id="3.20.20.140">
    <property type="entry name" value="Metal-dependent hydrolases"/>
    <property type="match status" value="1"/>
</dbReference>
<evidence type="ECO:0000313" key="5">
    <source>
        <dbReference type="Proteomes" id="UP000552709"/>
    </source>
</evidence>
<dbReference type="SUPFAM" id="SSF51556">
    <property type="entry name" value="Metallo-dependent hydrolases"/>
    <property type="match status" value="1"/>
</dbReference>
<dbReference type="Pfam" id="PF01026">
    <property type="entry name" value="TatD_DNase"/>
    <property type="match status" value="1"/>
</dbReference>
<name>A0A7W8JQF0_9DEIO</name>
<dbReference type="FunFam" id="3.20.20.140:FF:000005">
    <property type="entry name" value="TatD family hydrolase"/>
    <property type="match status" value="1"/>
</dbReference>
<feature type="binding site" evidence="3">
    <location>
        <position position="7"/>
    </location>
    <ligand>
        <name>a divalent metal cation</name>
        <dbReference type="ChEBI" id="CHEBI:60240"/>
        <label>1</label>
    </ligand>
</feature>
<keyword evidence="1 3" id="KW-0479">Metal-binding</keyword>
<feature type="binding site" evidence="3">
    <location>
        <position position="202"/>
    </location>
    <ligand>
        <name>a divalent metal cation</name>
        <dbReference type="ChEBI" id="CHEBI:60240"/>
        <label>1</label>
    </ligand>
</feature>
<evidence type="ECO:0000256" key="3">
    <source>
        <dbReference type="PIRSR" id="PIRSR005902-1"/>
    </source>
</evidence>
<evidence type="ECO:0000313" key="4">
    <source>
        <dbReference type="EMBL" id="MBB5361060.1"/>
    </source>
</evidence>
<dbReference type="PANTHER" id="PTHR46124:SF2">
    <property type="entry name" value="D-AMINOACYL-TRNA DEACYLASE"/>
    <property type="match status" value="1"/>
</dbReference>
<comment type="caution">
    <text evidence="4">The sequence shown here is derived from an EMBL/GenBank/DDBJ whole genome shotgun (WGS) entry which is preliminary data.</text>
</comment>
<evidence type="ECO:0000256" key="2">
    <source>
        <dbReference type="ARBA" id="ARBA00022801"/>
    </source>
</evidence>
<dbReference type="InterPro" id="IPR001130">
    <property type="entry name" value="TatD-like"/>
</dbReference>
<dbReference type="NCBIfam" id="TIGR00010">
    <property type="entry name" value="YchF/TatD family DNA exonuclease"/>
    <property type="match status" value="1"/>
</dbReference>
<dbReference type="InterPro" id="IPR018228">
    <property type="entry name" value="DNase_TatD-rel_CS"/>
</dbReference>
<feature type="binding site" evidence="3">
    <location>
        <position position="150"/>
    </location>
    <ligand>
        <name>a divalent metal cation</name>
        <dbReference type="ChEBI" id="CHEBI:60240"/>
        <label>2</label>
    </ligand>
</feature>
<dbReference type="InterPro" id="IPR032466">
    <property type="entry name" value="Metal_Hydrolase"/>
</dbReference>
<feature type="binding site" evidence="3">
    <location>
        <position position="121"/>
    </location>
    <ligand>
        <name>a divalent metal cation</name>
        <dbReference type="ChEBI" id="CHEBI:60240"/>
        <label>2</label>
    </ligand>
</feature>
<dbReference type="GO" id="GO:0016788">
    <property type="term" value="F:hydrolase activity, acting on ester bonds"/>
    <property type="evidence" value="ECO:0007669"/>
    <property type="project" value="InterPro"/>
</dbReference>